<proteinExistence type="predicted"/>
<organism evidence="1 2">
    <name type="scientific">Nonomuraea longicatena</name>
    <dbReference type="NCBI Taxonomy" id="83682"/>
    <lineage>
        <taxon>Bacteria</taxon>
        <taxon>Bacillati</taxon>
        <taxon>Actinomycetota</taxon>
        <taxon>Actinomycetes</taxon>
        <taxon>Streptosporangiales</taxon>
        <taxon>Streptosporangiaceae</taxon>
        <taxon>Nonomuraea</taxon>
    </lineage>
</organism>
<comment type="caution">
    <text evidence="1">The sequence shown here is derived from an EMBL/GenBank/DDBJ whole genome shotgun (WGS) entry which is preliminary data.</text>
</comment>
<dbReference type="RefSeq" id="WP_343954008.1">
    <property type="nucleotide sequence ID" value="NZ_BAAAHQ010000041.1"/>
</dbReference>
<protein>
    <recommendedName>
        <fullName evidence="3">Lipoprotein</fullName>
    </recommendedName>
</protein>
<keyword evidence="2" id="KW-1185">Reference proteome</keyword>
<evidence type="ECO:0000313" key="1">
    <source>
        <dbReference type="EMBL" id="GAA0948044.1"/>
    </source>
</evidence>
<dbReference type="PROSITE" id="PS51257">
    <property type="entry name" value="PROKAR_LIPOPROTEIN"/>
    <property type="match status" value="1"/>
</dbReference>
<sequence length="172" mass="18245">MRATELWGAGLLVLALAGCTAKPDPVIIRPPVTPVPVPAVAFDCGQTEVRFRPPPTDLVAGAGFDRVRSFTRQVEVEGVEFTGAAGEIKIGVVCGVKTAEHFVTLVLRARLTAYDGRPALRWRTEPGQRHFMWLARPGTAVYISAASGLSDLIAPLAQGVSVGRATPPPPQP</sequence>
<dbReference type="Proteomes" id="UP001501578">
    <property type="component" value="Unassembled WGS sequence"/>
</dbReference>
<gene>
    <name evidence="1" type="ORF">GCM10009560_65070</name>
</gene>
<reference evidence="2" key="1">
    <citation type="journal article" date="2019" name="Int. J. Syst. Evol. Microbiol.">
        <title>The Global Catalogue of Microorganisms (GCM) 10K type strain sequencing project: providing services to taxonomists for standard genome sequencing and annotation.</title>
        <authorList>
            <consortium name="The Broad Institute Genomics Platform"/>
            <consortium name="The Broad Institute Genome Sequencing Center for Infectious Disease"/>
            <person name="Wu L."/>
            <person name="Ma J."/>
        </authorList>
    </citation>
    <scope>NUCLEOTIDE SEQUENCE [LARGE SCALE GENOMIC DNA]</scope>
    <source>
        <strain evidence="2">JCM 11136</strain>
    </source>
</reference>
<dbReference type="EMBL" id="BAAAHQ010000041">
    <property type="protein sequence ID" value="GAA0948044.1"/>
    <property type="molecule type" value="Genomic_DNA"/>
</dbReference>
<evidence type="ECO:0000313" key="2">
    <source>
        <dbReference type="Proteomes" id="UP001501578"/>
    </source>
</evidence>
<accession>A0ABP4BFE9</accession>
<name>A0ABP4BFE9_9ACTN</name>
<evidence type="ECO:0008006" key="3">
    <source>
        <dbReference type="Google" id="ProtNLM"/>
    </source>
</evidence>